<sequence length="54" mass="5838">MNSELLRSPWLLLAVVLLVAGAFLLSVFGWPLAGWASIVLGVFSLVTAVLRTRI</sequence>
<evidence type="ECO:0000313" key="2">
    <source>
        <dbReference type="EMBL" id="MBP2388165.1"/>
    </source>
</evidence>
<accession>A0ABS4XIA8</accession>
<dbReference type="EMBL" id="JAGIOF010000001">
    <property type="protein sequence ID" value="MBP2388165.1"/>
    <property type="molecule type" value="Genomic_DNA"/>
</dbReference>
<keyword evidence="1" id="KW-0812">Transmembrane</keyword>
<keyword evidence="1" id="KW-1133">Transmembrane helix</keyword>
<keyword evidence="1" id="KW-0472">Membrane</keyword>
<proteinExistence type="predicted"/>
<comment type="caution">
    <text evidence="2">The sequence shown here is derived from an EMBL/GenBank/DDBJ whole genome shotgun (WGS) entry which is preliminary data.</text>
</comment>
<name>A0ABS4XIA8_9MICC</name>
<evidence type="ECO:0008006" key="4">
    <source>
        <dbReference type="Google" id="ProtNLM"/>
    </source>
</evidence>
<organism evidence="2 3">
    <name type="scientific">Paeniglutamicibacter kerguelensis</name>
    <dbReference type="NCBI Taxonomy" id="254788"/>
    <lineage>
        <taxon>Bacteria</taxon>
        <taxon>Bacillati</taxon>
        <taxon>Actinomycetota</taxon>
        <taxon>Actinomycetes</taxon>
        <taxon>Micrococcales</taxon>
        <taxon>Micrococcaceae</taxon>
        <taxon>Paeniglutamicibacter</taxon>
    </lineage>
</organism>
<gene>
    <name evidence="2" type="ORF">JOF47_003676</name>
</gene>
<feature type="transmembrane region" description="Helical" evidence="1">
    <location>
        <begin position="32"/>
        <end position="50"/>
    </location>
</feature>
<dbReference type="RefSeq" id="WP_210001027.1">
    <property type="nucleotide sequence ID" value="NZ_BAAAJY010000022.1"/>
</dbReference>
<evidence type="ECO:0000256" key="1">
    <source>
        <dbReference type="SAM" id="Phobius"/>
    </source>
</evidence>
<reference evidence="2 3" key="1">
    <citation type="submission" date="2021-03" db="EMBL/GenBank/DDBJ databases">
        <title>Sequencing the genomes of 1000 actinobacteria strains.</title>
        <authorList>
            <person name="Klenk H.-P."/>
        </authorList>
    </citation>
    <scope>NUCLEOTIDE SEQUENCE [LARGE SCALE GENOMIC DNA]</scope>
    <source>
        <strain evidence="2 3">DSM 15797</strain>
    </source>
</reference>
<dbReference type="Proteomes" id="UP001296993">
    <property type="component" value="Unassembled WGS sequence"/>
</dbReference>
<keyword evidence="3" id="KW-1185">Reference proteome</keyword>
<evidence type="ECO:0000313" key="3">
    <source>
        <dbReference type="Proteomes" id="UP001296993"/>
    </source>
</evidence>
<protein>
    <recommendedName>
        <fullName evidence="4">DUF4175 domain-containing protein</fullName>
    </recommendedName>
</protein>